<evidence type="ECO:0000313" key="3">
    <source>
        <dbReference type="EMBL" id="KAG8432130.1"/>
    </source>
</evidence>
<reference evidence="3" key="1">
    <citation type="thesis" date="2020" institute="ProQuest LLC" country="789 East Eisenhower Parkway, Ann Arbor, MI, USA">
        <title>Comparative Genomics and Chromosome Evolution.</title>
        <authorList>
            <person name="Mudd A.B."/>
        </authorList>
    </citation>
    <scope>NUCLEOTIDE SEQUENCE</scope>
    <source>
        <strain evidence="3">Female2</strain>
        <tissue evidence="3">Blood</tissue>
    </source>
</reference>
<organism evidence="3 4">
    <name type="scientific">Hymenochirus boettgeri</name>
    <name type="common">Congo dwarf clawed frog</name>
    <dbReference type="NCBI Taxonomy" id="247094"/>
    <lineage>
        <taxon>Eukaryota</taxon>
        <taxon>Metazoa</taxon>
        <taxon>Chordata</taxon>
        <taxon>Craniata</taxon>
        <taxon>Vertebrata</taxon>
        <taxon>Euteleostomi</taxon>
        <taxon>Amphibia</taxon>
        <taxon>Batrachia</taxon>
        <taxon>Anura</taxon>
        <taxon>Pipoidea</taxon>
        <taxon>Pipidae</taxon>
        <taxon>Pipinae</taxon>
        <taxon>Hymenochirus</taxon>
    </lineage>
</organism>
<dbReference type="InterPro" id="IPR051568">
    <property type="entry name" value="LZTR1/Attractin"/>
</dbReference>
<dbReference type="GO" id="GO:0005794">
    <property type="term" value="C:Golgi apparatus"/>
    <property type="evidence" value="ECO:0007669"/>
    <property type="project" value="TreeGrafter"/>
</dbReference>
<name>A0A8T2IM24_9PIPI</name>
<comment type="caution">
    <text evidence="3">The sequence shown here is derived from an EMBL/GenBank/DDBJ whole genome shotgun (WGS) entry which is preliminary data.</text>
</comment>
<sequence length="224" mass="26034">MKKESGDFFWEQVTQSDNVPCDRFKHASALYDGHVYLYGGRQDCHLGDLWRYNIEHNDWEQLPSTKEAPDSLEGHSMVAHKGVLYVFGGLIDLAANQEQTPLWMYVIDTRMWYQGRSGKNKGKRPTNRKGHSAVSYQGSMYIYGGYFDITGAVDEFWTFGFDTKTWSPVIPRTRRLGPGPRHGHTAVTHNGAMYLFGGFKHMEEQNDLWRFDFRRHNWSNVKTR</sequence>
<evidence type="ECO:0000256" key="1">
    <source>
        <dbReference type="ARBA" id="ARBA00022441"/>
    </source>
</evidence>
<proteinExistence type="predicted"/>
<dbReference type="InterPro" id="IPR006652">
    <property type="entry name" value="Kelch_1"/>
</dbReference>
<evidence type="ECO:0000256" key="2">
    <source>
        <dbReference type="ARBA" id="ARBA00022737"/>
    </source>
</evidence>
<dbReference type="AlphaFoldDB" id="A0A8T2IM24"/>
<protein>
    <submittedName>
        <fullName evidence="3">Uncharacterized protein</fullName>
    </submittedName>
</protein>
<dbReference type="Pfam" id="PF01344">
    <property type="entry name" value="Kelch_1"/>
    <property type="match status" value="1"/>
</dbReference>
<keyword evidence="1" id="KW-0880">Kelch repeat</keyword>
<evidence type="ECO:0000313" key="4">
    <source>
        <dbReference type="Proteomes" id="UP000812440"/>
    </source>
</evidence>
<dbReference type="Gene3D" id="2.120.10.80">
    <property type="entry name" value="Kelch-type beta propeller"/>
    <property type="match status" value="1"/>
</dbReference>
<dbReference type="PANTHER" id="PTHR46376:SF1">
    <property type="entry name" value="LEUCINE-ZIPPER-LIKE TRANSCRIPTIONAL REGULATOR 1"/>
    <property type="match status" value="1"/>
</dbReference>
<dbReference type="EMBL" id="JAACNH010000009">
    <property type="protein sequence ID" value="KAG8432130.1"/>
    <property type="molecule type" value="Genomic_DNA"/>
</dbReference>
<dbReference type="Proteomes" id="UP000812440">
    <property type="component" value="Chromosome 9"/>
</dbReference>
<keyword evidence="4" id="KW-1185">Reference proteome</keyword>
<dbReference type="SUPFAM" id="SSF117281">
    <property type="entry name" value="Kelch motif"/>
    <property type="match status" value="1"/>
</dbReference>
<dbReference type="Pfam" id="PF24681">
    <property type="entry name" value="Kelch_KLHDC2_KLHL20_DRC7"/>
    <property type="match status" value="1"/>
</dbReference>
<dbReference type="InterPro" id="IPR015915">
    <property type="entry name" value="Kelch-typ_b-propeller"/>
</dbReference>
<gene>
    <name evidence="3" type="ORF">GDO86_016675</name>
</gene>
<dbReference type="OrthoDB" id="432528at2759"/>
<dbReference type="PANTHER" id="PTHR46376">
    <property type="entry name" value="LEUCINE-ZIPPER-LIKE TRANSCRIPTIONAL REGULATOR 1"/>
    <property type="match status" value="1"/>
</dbReference>
<keyword evidence="2" id="KW-0677">Repeat</keyword>
<accession>A0A8T2IM24</accession>